<dbReference type="Pfam" id="PF00082">
    <property type="entry name" value="Peptidase_S8"/>
    <property type="match status" value="1"/>
</dbReference>
<proteinExistence type="inferred from homology"/>
<dbReference type="EMBL" id="QGNW01001671">
    <property type="protein sequence ID" value="RVW33585.1"/>
    <property type="molecule type" value="Genomic_DNA"/>
</dbReference>
<dbReference type="GO" id="GO:0006508">
    <property type="term" value="P:proteolysis"/>
    <property type="evidence" value="ECO:0007669"/>
    <property type="project" value="UniProtKB-KW"/>
</dbReference>
<protein>
    <submittedName>
        <fullName evidence="4">Subtilisin-like protease SBT5.4</fullName>
    </submittedName>
</protein>
<feature type="domain" description="Peptidase S8/S53" evidence="3">
    <location>
        <begin position="175"/>
        <end position="334"/>
    </location>
</feature>
<dbReference type="InterPro" id="IPR045051">
    <property type="entry name" value="SBT"/>
</dbReference>
<accession>A0A438DDM2</accession>
<comment type="caution">
    <text evidence="4">The sequence shown here is derived from an EMBL/GenBank/DDBJ whole genome shotgun (WGS) entry which is preliminary data.</text>
</comment>
<evidence type="ECO:0000313" key="4">
    <source>
        <dbReference type="EMBL" id="RVW33585.1"/>
    </source>
</evidence>
<keyword evidence="4" id="KW-0378">Hydrolase</keyword>
<evidence type="ECO:0000313" key="5">
    <source>
        <dbReference type="Proteomes" id="UP000288805"/>
    </source>
</evidence>
<gene>
    <name evidence="4" type="primary">SBT5.4_5</name>
    <name evidence="4" type="ORF">CK203_080008</name>
</gene>
<keyword evidence="4" id="KW-0645">Protease</keyword>
<keyword evidence="2" id="KW-0732">Signal</keyword>
<dbReference type="Proteomes" id="UP000288805">
    <property type="component" value="Unassembled WGS sequence"/>
</dbReference>
<dbReference type="GO" id="GO:0004252">
    <property type="term" value="F:serine-type endopeptidase activity"/>
    <property type="evidence" value="ECO:0007669"/>
    <property type="project" value="InterPro"/>
</dbReference>
<dbReference type="InterPro" id="IPR000209">
    <property type="entry name" value="Peptidase_S8/S53_dom"/>
</dbReference>
<dbReference type="AlphaFoldDB" id="A0A438DDM2"/>
<dbReference type="SUPFAM" id="SSF52743">
    <property type="entry name" value="Subtilisin-like"/>
    <property type="match status" value="1"/>
</dbReference>
<evidence type="ECO:0000259" key="3">
    <source>
        <dbReference type="Pfam" id="PF00082"/>
    </source>
</evidence>
<dbReference type="InterPro" id="IPR036852">
    <property type="entry name" value="Peptidase_S8/S53_dom_sf"/>
</dbReference>
<dbReference type="PANTHER" id="PTHR10795">
    <property type="entry name" value="PROPROTEIN CONVERTASE SUBTILISIN/KEXIN"/>
    <property type="match status" value="1"/>
</dbReference>
<name>A0A438DDM2_VITVI</name>
<evidence type="ECO:0000256" key="2">
    <source>
        <dbReference type="ARBA" id="ARBA00022729"/>
    </source>
</evidence>
<dbReference type="Gene3D" id="3.40.50.200">
    <property type="entry name" value="Peptidase S8/S53 domain"/>
    <property type="match status" value="1"/>
</dbReference>
<sequence>MVVVVGVWPESESFNDQSGKVTHVKCNRVQNLGRDRYDSAESYPPRPWPVPDRYSSWSRNCGEDQMRGSKPTKMKNTELEPCILESLARSKKHACLFGSPKFLLEMELSNIKSRVAGLLLSSMEKWVSLIQVFDRRVMSICDEDLGPPESMIDTTTLNYVLDMQGRELGNPLNSSYRTVRDTSGHGTHTLSTAGGRFVGGANLSGSGYGTGKGGSPSARVASYKSCWPECNDADVMAAFDAAVHDGVGFLSLSIAFISRDYFLDSIAIGSFHAVQNGIVAVCAAENFFHSYFHSFVYRVYIEEGPTPGSVRNTAPWIITVAASTIDWDFSRWVITSNSRSVYNNSLPAEKFYPLRQLCSVGSLDPKKVKGSIQYFSWFMLLGQLHIQAWPAAEPSNSWYNAGSLWLKAATQLAGSDDSWTNYNGPAG</sequence>
<dbReference type="Gene3D" id="3.50.30.30">
    <property type="match status" value="1"/>
</dbReference>
<reference evidence="4 5" key="1">
    <citation type="journal article" date="2018" name="PLoS Genet.">
        <title>Population sequencing reveals clonal diversity and ancestral inbreeding in the grapevine cultivar Chardonnay.</title>
        <authorList>
            <person name="Roach M.J."/>
            <person name="Johnson D.L."/>
            <person name="Bohlmann J."/>
            <person name="van Vuuren H.J."/>
            <person name="Jones S.J."/>
            <person name="Pretorius I.S."/>
            <person name="Schmidt S.A."/>
            <person name="Borneman A.R."/>
        </authorList>
    </citation>
    <scope>NUCLEOTIDE SEQUENCE [LARGE SCALE GENOMIC DNA]</scope>
    <source>
        <strain evidence="5">cv. Chardonnay</strain>
        <tissue evidence="4">Leaf</tissue>
    </source>
</reference>
<organism evidence="4 5">
    <name type="scientific">Vitis vinifera</name>
    <name type="common">Grape</name>
    <dbReference type="NCBI Taxonomy" id="29760"/>
    <lineage>
        <taxon>Eukaryota</taxon>
        <taxon>Viridiplantae</taxon>
        <taxon>Streptophyta</taxon>
        <taxon>Embryophyta</taxon>
        <taxon>Tracheophyta</taxon>
        <taxon>Spermatophyta</taxon>
        <taxon>Magnoliopsida</taxon>
        <taxon>eudicotyledons</taxon>
        <taxon>Gunneridae</taxon>
        <taxon>Pentapetalae</taxon>
        <taxon>rosids</taxon>
        <taxon>Vitales</taxon>
        <taxon>Vitaceae</taxon>
        <taxon>Viteae</taxon>
        <taxon>Vitis</taxon>
    </lineage>
</organism>
<evidence type="ECO:0000256" key="1">
    <source>
        <dbReference type="ARBA" id="ARBA00011073"/>
    </source>
</evidence>
<comment type="similarity">
    <text evidence="1">Belongs to the peptidase S8 family.</text>
</comment>